<dbReference type="EMBL" id="JBHUMX010000006">
    <property type="protein sequence ID" value="MFD2627846.1"/>
    <property type="molecule type" value="Genomic_DNA"/>
</dbReference>
<comment type="caution">
    <text evidence="3">The sequence shown here is derived from an EMBL/GenBank/DDBJ whole genome shotgun (WGS) entry which is preliminary data.</text>
</comment>
<protein>
    <submittedName>
        <fullName evidence="3">Glycosyltransferase</fullName>
        <ecNumber evidence="3">2.4.-.-</ecNumber>
    </submittedName>
</protein>
<keyword evidence="4" id="KW-1185">Reference proteome</keyword>
<proteinExistence type="predicted"/>
<dbReference type="EC" id="2.4.-.-" evidence="3"/>
<keyword evidence="1" id="KW-0175">Coiled coil</keyword>
<dbReference type="InterPro" id="IPR055259">
    <property type="entry name" value="YkvP/CgeB_Glyco_trans-like"/>
</dbReference>
<keyword evidence="3" id="KW-0328">Glycosyltransferase</keyword>
<organism evidence="3 4">
    <name type="scientific">Oceanobacillus kapialis</name>
    <dbReference type="NCBI Taxonomy" id="481353"/>
    <lineage>
        <taxon>Bacteria</taxon>
        <taxon>Bacillati</taxon>
        <taxon>Bacillota</taxon>
        <taxon>Bacilli</taxon>
        <taxon>Bacillales</taxon>
        <taxon>Bacillaceae</taxon>
        <taxon>Oceanobacillus</taxon>
    </lineage>
</organism>
<evidence type="ECO:0000259" key="2">
    <source>
        <dbReference type="Pfam" id="PF13524"/>
    </source>
</evidence>
<dbReference type="Pfam" id="PF13524">
    <property type="entry name" value="Glyco_trans_1_2"/>
    <property type="match status" value="1"/>
</dbReference>
<sequence length="715" mass="83326">MKELTQIKAEALAFQKQILDDLRPYMVTNDSFLNYKSWFVSSDNIFVKTQKEKLYIVAENAKKSYISYLEKNISFSKLPKTEIKVLPNEPFKILLEGSTTGDLRIELFFVEYSSDEKVKAHRIPLNAPIEIKTSKKTNKVRLALRLSGTGFGTIKKFQTIRKKVNKAEVAVSNVEGNSVIPKKIREIKMAGIFDEFSTTCFQEEVELITFRPDNWKLTLTKNRPHILMVESAWKGNLGSWEYKIAKYNNVDKSSLIELVKWCKNQGIPTIFWNKEDPVHFDRFVDTAKLFDYIFTTDANMISKYQTEVGHNNVFALPFSAQPAFHNPIKISEKRIEKISFAGSYYANRHADRKRDMEEMLDLAAEHGLDIYDRNYQKNKVSNNTDFKFPVRFSDNIKGSLKYDEIEKAYKGYKVMLNVNSIKYSPTMFSRRVFEGLASGTPILSSYSEGIKRIFKEIVLVSENKEMLKNNLDKLMNEEQFYREKSLEGIREVYLHHTYKHRIKNILDKVGIKVVTSAPEVTVIAVANSKEEFYYLLTQYSSQTWKSKKLLLLLNNFEGYIEILNKYNQGDISAYVLSYMKHYKRIYEITNTEYIGFFNAKDYYGENYLMDMMIATQYSKAEIIGKNNRFLFNKQLSEINPGCEYEYVNDLKLTSSVINKKIFKGIDLTSIMLKVKESGNLNEFFKKGYQLLSVDKYNYVENGHLIENKQKEIIEI</sequence>
<feature type="coiled-coil region" evidence="1">
    <location>
        <begin position="457"/>
        <end position="484"/>
    </location>
</feature>
<name>A0ABW5PWY5_9BACI</name>
<accession>A0ABW5PWY5</accession>
<dbReference type="Proteomes" id="UP001597451">
    <property type="component" value="Unassembled WGS sequence"/>
</dbReference>
<dbReference type="GO" id="GO:0016757">
    <property type="term" value="F:glycosyltransferase activity"/>
    <property type="evidence" value="ECO:0007669"/>
    <property type="project" value="UniProtKB-KW"/>
</dbReference>
<evidence type="ECO:0000313" key="4">
    <source>
        <dbReference type="Proteomes" id="UP001597451"/>
    </source>
</evidence>
<gene>
    <name evidence="3" type="ORF">ACFSUN_03430</name>
</gene>
<dbReference type="Gene3D" id="3.40.50.2000">
    <property type="entry name" value="Glycogen Phosphorylase B"/>
    <property type="match status" value="1"/>
</dbReference>
<evidence type="ECO:0000256" key="1">
    <source>
        <dbReference type="SAM" id="Coils"/>
    </source>
</evidence>
<reference evidence="4" key="1">
    <citation type="journal article" date="2019" name="Int. J. Syst. Evol. Microbiol.">
        <title>The Global Catalogue of Microorganisms (GCM) 10K type strain sequencing project: providing services to taxonomists for standard genome sequencing and annotation.</title>
        <authorList>
            <consortium name="The Broad Institute Genomics Platform"/>
            <consortium name="The Broad Institute Genome Sequencing Center for Infectious Disease"/>
            <person name="Wu L."/>
            <person name="Ma J."/>
        </authorList>
    </citation>
    <scope>NUCLEOTIDE SEQUENCE [LARGE SCALE GENOMIC DNA]</scope>
    <source>
        <strain evidence="4">TISTR 1858</strain>
    </source>
</reference>
<keyword evidence="3" id="KW-0808">Transferase</keyword>
<dbReference type="RefSeq" id="WP_379560505.1">
    <property type="nucleotide sequence ID" value="NZ_JBHUMX010000006.1"/>
</dbReference>
<evidence type="ECO:0000313" key="3">
    <source>
        <dbReference type="EMBL" id="MFD2627846.1"/>
    </source>
</evidence>
<feature type="domain" description="Spore protein YkvP/CgeB glycosyl transferase-like" evidence="2">
    <location>
        <begin position="394"/>
        <end position="507"/>
    </location>
</feature>